<evidence type="ECO:0000313" key="7">
    <source>
        <dbReference type="EMBL" id="TPX74846.1"/>
    </source>
</evidence>
<reference evidence="7 8" key="1">
    <citation type="journal article" date="2019" name="Sci. Rep.">
        <title>Comparative genomics of chytrid fungi reveal insights into the obligate biotrophic and pathogenic lifestyle of Synchytrium endobioticum.</title>
        <authorList>
            <person name="van de Vossenberg B.T.L.H."/>
            <person name="Warris S."/>
            <person name="Nguyen H.D.T."/>
            <person name="van Gent-Pelzer M.P.E."/>
            <person name="Joly D.L."/>
            <person name="van de Geest H.C."/>
            <person name="Bonants P.J.M."/>
            <person name="Smith D.S."/>
            <person name="Levesque C.A."/>
            <person name="van der Lee T.A.J."/>
        </authorList>
    </citation>
    <scope>NUCLEOTIDE SEQUENCE [LARGE SCALE GENOMIC DNA]</scope>
    <source>
        <strain evidence="7 8">CBS 675.73</strain>
    </source>
</reference>
<evidence type="ECO:0000259" key="6">
    <source>
        <dbReference type="PROSITE" id="PS51471"/>
    </source>
</evidence>
<dbReference type="InterPro" id="IPR045054">
    <property type="entry name" value="P4HA-like"/>
</dbReference>
<accession>A0A507FHR0</accession>
<dbReference type="PANTHER" id="PTHR10869">
    <property type="entry name" value="PROLYL 4-HYDROXYLASE ALPHA SUBUNIT"/>
    <property type="match status" value="1"/>
</dbReference>
<dbReference type="Gene3D" id="2.60.120.620">
    <property type="entry name" value="q2cbj1_9rhob like domain"/>
    <property type="match status" value="1"/>
</dbReference>
<keyword evidence="5" id="KW-0408">Iron</keyword>
<dbReference type="GO" id="GO:0005783">
    <property type="term" value="C:endoplasmic reticulum"/>
    <property type="evidence" value="ECO:0007669"/>
    <property type="project" value="TreeGrafter"/>
</dbReference>
<dbReference type="SMART" id="SM00702">
    <property type="entry name" value="P4Hc"/>
    <property type="match status" value="1"/>
</dbReference>
<dbReference type="GO" id="GO:0031418">
    <property type="term" value="F:L-ascorbic acid binding"/>
    <property type="evidence" value="ECO:0007669"/>
    <property type="project" value="InterPro"/>
</dbReference>
<keyword evidence="4" id="KW-0560">Oxidoreductase</keyword>
<evidence type="ECO:0000256" key="3">
    <source>
        <dbReference type="ARBA" id="ARBA00022964"/>
    </source>
</evidence>
<dbReference type="PANTHER" id="PTHR10869:SF247">
    <property type="entry name" value="FE2OG DIOXYGENASE DOMAIN-CONTAINING PROTEIN"/>
    <property type="match status" value="1"/>
</dbReference>
<feature type="domain" description="Fe2OG dioxygenase" evidence="6">
    <location>
        <begin position="373"/>
        <end position="506"/>
    </location>
</feature>
<dbReference type="GO" id="GO:0005506">
    <property type="term" value="F:iron ion binding"/>
    <property type="evidence" value="ECO:0007669"/>
    <property type="project" value="InterPro"/>
</dbReference>
<comment type="caution">
    <text evidence="7">The sequence shown here is derived from an EMBL/GenBank/DDBJ whole genome shotgun (WGS) entry which is preliminary data.</text>
</comment>
<dbReference type="OrthoDB" id="69177at2759"/>
<keyword evidence="3" id="KW-0223">Dioxygenase</keyword>
<gene>
    <name evidence="7" type="ORF">CcCBS67573_g03864</name>
</gene>
<dbReference type="AlphaFoldDB" id="A0A507FHR0"/>
<protein>
    <recommendedName>
        <fullName evidence="6">Fe2OG dioxygenase domain-containing protein</fullName>
    </recommendedName>
</protein>
<name>A0A507FHR0_9FUNG</name>
<evidence type="ECO:0000256" key="1">
    <source>
        <dbReference type="ARBA" id="ARBA00001961"/>
    </source>
</evidence>
<dbReference type="InterPro" id="IPR044862">
    <property type="entry name" value="Pro_4_hyd_alph_FE2OG_OXY"/>
</dbReference>
<comment type="cofactor">
    <cofactor evidence="1">
        <name>L-ascorbate</name>
        <dbReference type="ChEBI" id="CHEBI:38290"/>
    </cofactor>
</comment>
<sequence>MGKTGKQRKKLKQLHAMTTTDTLESDFGTPGLKRSVPDADTEAEIEEQQGMECHMIGGTRVSFAEISATMKVLEAFVAAPDALKGNTFKPLRAVLHSLRAEAKVHAGIGAGASLSGRVGDAVSDQRWQDAMDALSEMRAQRQYPRLGALQRWVRDCDAAASTTTLKRDTQVMRVLDAILRTADPKTNGALAAWTSDFKSFKVVDGIRMLGTWDPYPDRSEKDALVQSGTQVVPSPEQESRYKPLLKTICQEEGHERRPPNHYPMTIYTSDPSIIRYSLNVQPKKIQAPILQDTILIQNLLTLDECRQILLAAESVGFTPDEPVVDTANSRSTLAHNVIWLTDPKLTQTIHERSTPHLPATMPEDGDVYNNESTSHRVLDGINPRWRVYRYVPGAIYRPHIDGGWPKSEYNVDTDTYTFDASQGSTWSRLTFLIYLNEGFEGGETTYFVPSKDSVGVLDAKSVVPRAGCAMVFPHGSVKGNLLHEGSGVTKGVKYIARTDVLYRKVE</sequence>
<keyword evidence="2" id="KW-0479">Metal-binding</keyword>
<dbReference type="GO" id="GO:0004656">
    <property type="term" value="F:procollagen-proline 4-dioxygenase activity"/>
    <property type="evidence" value="ECO:0007669"/>
    <property type="project" value="TreeGrafter"/>
</dbReference>
<dbReference type="Proteomes" id="UP000320333">
    <property type="component" value="Unassembled WGS sequence"/>
</dbReference>
<dbReference type="InterPro" id="IPR006620">
    <property type="entry name" value="Pro_4_hyd_alph"/>
</dbReference>
<evidence type="ECO:0000256" key="2">
    <source>
        <dbReference type="ARBA" id="ARBA00022723"/>
    </source>
</evidence>
<dbReference type="InterPro" id="IPR005123">
    <property type="entry name" value="Oxoglu/Fe-dep_dioxygenase_dom"/>
</dbReference>
<dbReference type="STRING" id="246404.A0A507FHR0"/>
<keyword evidence="8" id="KW-1185">Reference proteome</keyword>
<proteinExistence type="predicted"/>
<evidence type="ECO:0000256" key="4">
    <source>
        <dbReference type="ARBA" id="ARBA00023002"/>
    </source>
</evidence>
<evidence type="ECO:0000313" key="8">
    <source>
        <dbReference type="Proteomes" id="UP000320333"/>
    </source>
</evidence>
<dbReference type="EMBL" id="QEAP01000105">
    <property type="protein sequence ID" value="TPX74846.1"/>
    <property type="molecule type" value="Genomic_DNA"/>
</dbReference>
<evidence type="ECO:0000256" key="5">
    <source>
        <dbReference type="ARBA" id="ARBA00023004"/>
    </source>
</evidence>
<organism evidence="7 8">
    <name type="scientific">Chytriomyces confervae</name>
    <dbReference type="NCBI Taxonomy" id="246404"/>
    <lineage>
        <taxon>Eukaryota</taxon>
        <taxon>Fungi</taxon>
        <taxon>Fungi incertae sedis</taxon>
        <taxon>Chytridiomycota</taxon>
        <taxon>Chytridiomycota incertae sedis</taxon>
        <taxon>Chytridiomycetes</taxon>
        <taxon>Chytridiales</taxon>
        <taxon>Chytriomycetaceae</taxon>
        <taxon>Chytriomyces</taxon>
    </lineage>
</organism>
<dbReference type="PROSITE" id="PS51471">
    <property type="entry name" value="FE2OG_OXY"/>
    <property type="match status" value="1"/>
</dbReference>
<dbReference type="Pfam" id="PF13640">
    <property type="entry name" value="2OG-FeII_Oxy_3"/>
    <property type="match status" value="1"/>
</dbReference>